<evidence type="ECO:0000313" key="1">
    <source>
        <dbReference type="EMBL" id="KAF5932189.1"/>
    </source>
</evidence>
<gene>
    <name evidence="1" type="ORF">HYC85_028360</name>
</gene>
<dbReference type="Proteomes" id="UP000593564">
    <property type="component" value="Unassembled WGS sequence"/>
</dbReference>
<sequence>MKEDFDNWTYVLREAGLYSKQCNSGTYIASDSEFLLERGCATTGRVADLQLTSVDDALLGSLDVIRSVQIKEWNILIHSNLCFALGLIPRCLEDVRVFCPFAVSFSGAFFRQDDQSSALRAHLAFLPLVPGILLI</sequence>
<dbReference type="AlphaFoldDB" id="A0A7J7FV82"/>
<protein>
    <submittedName>
        <fullName evidence="1">Uncharacterized protein</fullName>
    </submittedName>
</protein>
<evidence type="ECO:0000313" key="2">
    <source>
        <dbReference type="Proteomes" id="UP000593564"/>
    </source>
</evidence>
<dbReference type="EMBL" id="JACBKZ010000014">
    <property type="protein sequence ID" value="KAF5932189.1"/>
    <property type="molecule type" value="Genomic_DNA"/>
</dbReference>
<reference evidence="2" key="1">
    <citation type="journal article" date="2020" name="Nat. Commun.">
        <title>Genome assembly of wild tea tree DASZ reveals pedigree and selection history of tea varieties.</title>
        <authorList>
            <person name="Zhang W."/>
            <person name="Zhang Y."/>
            <person name="Qiu H."/>
            <person name="Guo Y."/>
            <person name="Wan H."/>
            <person name="Zhang X."/>
            <person name="Scossa F."/>
            <person name="Alseekh S."/>
            <person name="Zhang Q."/>
            <person name="Wang P."/>
            <person name="Xu L."/>
            <person name="Schmidt M.H."/>
            <person name="Jia X."/>
            <person name="Li D."/>
            <person name="Zhu A."/>
            <person name="Guo F."/>
            <person name="Chen W."/>
            <person name="Ni D."/>
            <person name="Usadel B."/>
            <person name="Fernie A.R."/>
            <person name="Wen W."/>
        </authorList>
    </citation>
    <scope>NUCLEOTIDE SEQUENCE [LARGE SCALE GENOMIC DNA]</scope>
    <source>
        <strain evidence="2">cv. G240</strain>
    </source>
</reference>
<comment type="caution">
    <text evidence="1">The sequence shown here is derived from an EMBL/GenBank/DDBJ whole genome shotgun (WGS) entry which is preliminary data.</text>
</comment>
<proteinExistence type="predicted"/>
<keyword evidence="2" id="KW-1185">Reference proteome</keyword>
<organism evidence="1 2">
    <name type="scientific">Camellia sinensis</name>
    <name type="common">Tea plant</name>
    <name type="synonym">Thea sinensis</name>
    <dbReference type="NCBI Taxonomy" id="4442"/>
    <lineage>
        <taxon>Eukaryota</taxon>
        <taxon>Viridiplantae</taxon>
        <taxon>Streptophyta</taxon>
        <taxon>Embryophyta</taxon>
        <taxon>Tracheophyta</taxon>
        <taxon>Spermatophyta</taxon>
        <taxon>Magnoliopsida</taxon>
        <taxon>eudicotyledons</taxon>
        <taxon>Gunneridae</taxon>
        <taxon>Pentapetalae</taxon>
        <taxon>asterids</taxon>
        <taxon>Ericales</taxon>
        <taxon>Theaceae</taxon>
        <taxon>Camellia</taxon>
    </lineage>
</organism>
<accession>A0A7J7FV82</accession>
<reference evidence="1 2" key="2">
    <citation type="submission" date="2020-07" db="EMBL/GenBank/DDBJ databases">
        <title>Genome assembly of wild tea tree DASZ reveals pedigree and selection history of tea varieties.</title>
        <authorList>
            <person name="Zhang W."/>
        </authorList>
    </citation>
    <scope>NUCLEOTIDE SEQUENCE [LARGE SCALE GENOMIC DNA]</scope>
    <source>
        <strain evidence="2">cv. G240</strain>
        <tissue evidence="1">Leaf</tissue>
    </source>
</reference>
<name>A0A7J7FV82_CAMSI</name>